<evidence type="ECO:0000313" key="2">
    <source>
        <dbReference type="Proteomes" id="UP000601027"/>
    </source>
</evidence>
<dbReference type="RefSeq" id="WP_203175370.1">
    <property type="nucleotide sequence ID" value="NZ_JAEVHM010000056.1"/>
</dbReference>
<evidence type="ECO:0000313" key="1">
    <source>
        <dbReference type="EMBL" id="MBM0232893.1"/>
    </source>
</evidence>
<accession>A0ABS1XUI8</accession>
<dbReference type="Proteomes" id="UP000601027">
    <property type="component" value="Unassembled WGS sequence"/>
</dbReference>
<reference evidence="1 2" key="1">
    <citation type="submission" date="2021-01" db="EMBL/GenBank/DDBJ databases">
        <title>Draft genome sequence of Micromonospora sp. strain STR1_7.</title>
        <authorList>
            <person name="Karlyshev A."/>
            <person name="Jawad R."/>
        </authorList>
    </citation>
    <scope>NUCLEOTIDE SEQUENCE [LARGE SCALE GENOMIC DNA]</scope>
    <source>
        <strain evidence="1 2">STR1-7</strain>
    </source>
</reference>
<sequence>MRWLLLIVPGGLAVPTTVFLIARHLVHRDTDGAYRASVLGEVQVANAETAARAARRQKELSR</sequence>
<gene>
    <name evidence="1" type="ORF">JNW91_14100</name>
</gene>
<organism evidence="1 2">
    <name type="scientific">Micromonospora parastrephiae</name>
    <dbReference type="NCBI Taxonomy" id="2806101"/>
    <lineage>
        <taxon>Bacteria</taxon>
        <taxon>Bacillati</taxon>
        <taxon>Actinomycetota</taxon>
        <taxon>Actinomycetes</taxon>
        <taxon>Micromonosporales</taxon>
        <taxon>Micromonosporaceae</taxon>
        <taxon>Micromonospora</taxon>
    </lineage>
</organism>
<proteinExistence type="predicted"/>
<dbReference type="EMBL" id="JAEVHM010000056">
    <property type="protein sequence ID" value="MBM0232893.1"/>
    <property type="molecule type" value="Genomic_DNA"/>
</dbReference>
<comment type="caution">
    <text evidence="1">The sequence shown here is derived from an EMBL/GenBank/DDBJ whole genome shotgun (WGS) entry which is preliminary data.</text>
</comment>
<protein>
    <submittedName>
        <fullName evidence="1">Uncharacterized protein</fullName>
    </submittedName>
</protein>
<name>A0ABS1XUI8_9ACTN</name>
<keyword evidence="2" id="KW-1185">Reference proteome</keyword>